<sequence>MPTGIDVCLSCFNGGCTRPDKHHAEAHAAKTGHPLTLNIRRVPRRPDNDETAMRDDSEMIRPTKLTKLEITEKSEEELFAFETTVRCWECHLHSVDRSIPAISNAVAFIMNSASARKTKAARAWKWSEGLVECPHASELAQKPYPGFSLNAREKCISCDKTENLWMCLTCGNVGCGRRQYDGSGGNNHAIEHYEKTGHFLCVKLGTITPSGTGDVMCYRCDDMCKLPQLESCLGVFGINMSKLSKTDKSMAELQLEYNEKFDFSMTTDDGRKLERVYGPGQAGLKNLGNSCYLASVVQCLFHLRAFKHRYFDGLAILRPLEDSGLPTENLLCQLEKLADGIWSGRYSLPDHESGGDNGNDVKYKLSPDMFKDVIAKGHPEFESMQQQDAYEFFQYLVKQVSQKEFSAEGGKHDPTKMFEFEVEERLECCQCKRTRYSTHLATSFSINVPKRPAREIDGVMQYDNVDIKECFDFATAPSAIEGYRCPFCQTTTTASKTTKFKTFPSVLVVQAQRFELENWTPKKLEIPLVVPLTGLDLEGYRGCGQQPGEELLPEDNLQSTTTTAGQPEVSQDTLNELLAMGFPEVRCRKAIIRTNNSGAEIALNWLLEHMDDPDIDVPEEGAPGGPAGRMAASISSEHIQSLCDMGFTEQQARKALSETDNDVARAVEWLFSHPEDPCDNAPSVNSDAQQQQQQGQAEALSIKDDGVPGVYTLASFISHKGTSTHCGHYVAHIRNPKRNSLVGESEDKWVLFNDERVAIQPNPPTAQAYVYIFVKDEALLV</sequence>
<name>A0ACC1HYA2_9FUNG</name>
<organism evidence="1 2">
    <name type="scientific">Spiromyces aspiralis</name>
    <dbReference type="NCBI Taxonomy" id="68401"/>
    <lineage>
        <taxon>Eukaryota</taxon>
        <taxon>Fungi</taxon>
        <taxon>Fungi incertae sedis</taxon>
        <taxon>Zoopagomycota</taxon>
        <taxon>Kickxellomycotina</taxon>
        <taxon>Kickxellomycetes</taxon>
        <taxon>Kickxellales</taxon>
        <taxon>Kickxellaceae</taxon>
        <taxon>Spiromyces</taxon>
    </lineage>
</organism>
<keyword evidence="2" id="KW-1185">Reference proteome</keyword>
<dbReference type="Proteomes" id="UP001145114">
    <property type="component" value="Unassembled WGS sequence"/>
</dbReference>
<accession>A0ACC1HYA2</accession>
<keyword evidence="1" id="KW-0378">Hydrolase</keyword>
<evidence type="ECO:0000313" key="1">
    <source>
        <dbReference type="EMBL" id="KAJ1679384.1"/>
    </source>
</evidence>
<dbReference type="EMBL" id="JAMZIH010000413">
    <property type="protein sequence ID" value="KAJ1679384.1"/>
    <property type="molecule type" value="Genomic_DNA"/>
</dbReference>
<evidence type="ECO:0000313" key="2">
    <source>
        <dbReference type="Proteomes" id="UP001145114"/>
    </source>
</evidence>
<gene>
    <name evidence="1" type="primary">ubp14</name>
    <name evidence="1" type="ORF">EV182_002160</name>
</gene>
<protein>
    <submittedName>
        <fullName evidence="1">Ubiquitin C-terminal hydrolase Ubp14</fullName>
        <ecNumber evidence="1">3.4.19.12</ecNumber>
    </submittedName>
</protein>
<dbReference type="EC" id="3.4.19.12" evidence="1"/>
<comment type="caution">
    <text evidence="1">The sequence shown here is derived from an EMBL/GenBank/DDBJ whole genome shotgun (WGS) entry which is preliminary data.</text>
</comment>
<reference evidence="1" key="1">
    <citation type="submission" date="2022-06" db="EMBL/GenBank/DDBJ databases">
        <title>Phylogenomic reconstructions and comparative analyses of Kickxellomycotina fungi.</title>
        <authorList>
            <person name="Reynolds N.K."/>
            <person name="Stajich J.E."/>
            <person name="Barry K."/>
            <person name="Grigoriev I.V."/>
            <person name="Crous P."/>
            <person name="Smith M.E."/>
        </authorList>
    </citation>
    <scope>NUCLEOTIDE SEQUENCE</scope>
    <source>
        <strain evidence="1">RSA 2271</strain>
    </source>
</reference>
<proteinExistence type="predicted"/>